<evidence type="ECO:0000256" key="1">
    <source>
        <dbReference type="SAM" id="MobiDB-lite"/>
    </source>
</evidence>
<accession>A0A8J9X9N4</accession>
<proteinExistence type="predicted"/>
<dbReference type="AlphaFoldDB" id="A0A8J9X9N4"/>
<feature type="transmembrane region" description="Helical" evidence="2">
    <location>
        <begin position="100"/>
        <end position="119"/>
    </location>
</feature>
<evidence type="ECO:0000256" key="2">
    <source>
        <dbReference type="SAM" id="Phobius"/>
    </source>
</evidence>
<organism evidence="3">
    <name type="scientific">Phaeodactylum tricornutum</name>
    <name type="common">Diatom</name>
    <dbReference type="NCBI Taxonomy" id="2850"/>
    <lineage>
        <taxon>Eukaryota</taxon>
        <taxon>Sar</taxon>
        <taxon>Stramenopiles</taxon>
        <taxon>Ochrophyta</taxon>
        <taxon>Bacillariophyta</taxon>
        <taxon>Bacillariophyceae</taxon>
        <taxon>Bacillariophycidae</taxon>
        <taxon>Naviculales</taxon>
        <taxon>Phaeodactylaceae</taxon>
        <taxon>Phaeodactylum</taxon>
    </lineage>
</organism>
<reference evidence="3" key="1">
    <citation type="submission" date="2022-02" db="EMBL/GenBank/DDBJ databases">
        <authorList>
            <person name="Giguere J D."/>
        </authorList>
    </citation>
    <scope>NUCLEOTIDE SEQUENCE</scope>
    <source>
        <strain evidence="3">CCAP 1055/1</strain>
    </source>
</reference>
<name>A0A8J9X9N4_PHATR</name>
<evidence type="ECO:0000313" key="3">
    <source>
        <dbReference type="EMBL" id="CAG9287972.1"/>
    </source>
</evidence>
<keyword evidence="2" id="KW-0472">Membrane</keyword>
<dbReference type="EMBL" id="OU594944">
    <property type="protein sequence ID" value="CAG9287972.1"/>
    <property type="molecule type" value="Genomic_DNA"/>
</dbReference>
<protein>
    <submittedName>
        <fullName evidence="3">Uncharacterized protein</fullName>
    </submittedName>
</protein>
<sequence>MKRPVSGNTGTPLYGSYQQSGSYQPPVHYAADQTKTLEDTTKTYYQADETAVQILNQMTTQRQQVQSASGNVWDMRQATEKAKHEIQSLQQKYREKKRRLYVLIAVLSLTDTVLFFRILQCRGNFFC</sequence>
<feature type="region of interest" description="Disordered" evidence="1">
    <location>
        <begin position="1"/>
        <end position="25"/>
    </location>
</feature>
<dbReference type="Proteomes" id="UP000836788">
    <property type="component" value="Chromosome 3"/>
</dbReference>
<keyword evidence="2" id="KW-0812">Transmembrane</keyword>
<dbReference type="Gene3D" id="1.20.5.110">
    <property type="match status" value="1"/>
</dbReference>
<gene>
    <name evidence="3" type="ORF">PTTT1_LOCUS37138</name>
</gene>
<dbReference type="OMA" id="EDTMRTH"/>
<feature type="compositionally biased region" description="Polar residues" evidence="1">
    <location>
        <begin position="1"/>
        <end position="23"/>
    </location>
</feature>
<dbReference type="SUPFAM" id="SSF58038">
    <property type="entry name" value="SNARE fusion complex"/>
    <property type="match status" value="1"/>
</dbReference>
<keyword evidence="2" id="KW-1133">Transmembrane helix</keyword>